<evidence type="ECO:0000313" key="1">
    <source>
        <dbReference type="EMBL" id="KAI4353908.1"/>
    </source>
</evidence>
<accession>A0ACB9PZH6</accession>
<evidence type="ECO:0000313" key="2">
    <source>
        <dbReference type="Proteomes" id="UP000828941"/>
    </source>
</evidence>
<keyword evidence="2" id="KW-1185">Reference proteome</keyword>
<organism evidence="1 2">
    <name type="scientific">Bauhinia variegata</name>
    <name type="common">Purple orchid tree</name>
    <name type="synonym">Phanera variegata</name>
    <dbReference type="NCBI Taxonomy" id="167791"/>
    <lineage>
        <taxon>Eukaryota</taxon>
        <taxon>Viridiplantae</taxon>
        <taxon>Streptophyta</taxon>
        <taxon>Embryophyta</taxon>
        <taxon>Tracheophyta</taxon>
        <taxon>Spermatophyta</taxon>
        <taxon>Magnoliopsida</taxon>
        <taxon>eudicotyledons</taxon>
        <taxon>Gunneridae</taxon>
        <taxon>Pentapetalae</taxon>
        <taxon>rosids</taxon>
        <taxon>fabids</taxon>
        <taxon>Fabales</taxon>
        <taxon>Fabaceae</taxon>
        <taxon>Cercidoideae</taxon>
        <taxon>Cercideae</taxon>
        <taxon>Bauhiniinae</taxon>
        <taxon>Bauhinia</taxon>
    </lineage>
</organism>
<sequence>MTKNGDLFSIWNFDGKIAFEDIIEATEDFDIKYCIGTGGCGSVYRAKLPTGRIVALKKLHTEESQNLRFTECFHNEVKMLTEIHLRNIVKLHGFCLHNRCNFLIYEYMDRGSLFCALRNDAEAQELNWGKRVNIIKAVTCALAYLHHDCTPTIIHRYITSNNILLNSKMKAFVSDFGTARFLDLDSSNQTLLVGTYGYVAPCFRVVALETLMGKHPGELISMLSKTSALEMKLKDETYQRLGLPILQRETHDVIVVTTIALACVQYTPKLRPSMQQVSQQLSISKPPLAVSLHEMSIQQLMNQNLYLVDNNYVGKKVDIDVAEANPFPSL</sequence>
<dbReference type="Proteomes" id="UP000828941">
    <property type="component" value="Chromosome 2"/>
</dbReference>
<reference evidence="1 2" key="1">
    <citation type="journal article" date="2022" name="DNA Res.">
        <title>Chromosomal-level genome assembly of the orchid tree Bauhinia variegata (Leguminosae; Cercidoideae) supports the allotetraploid origin hypothesis of Bauhinia.</title>
        <authorList>
            <person name="Zhong Y."/>
            <person name="Chen Y."/>
            <person name="Zheng D."/>
            <person name="Pang J."/>
            <person name="Liu Y."/>
            <person name="Luo S."/>
            <person name="Meng S."/>
            <person name="Qian L."/>
            <person name="Wei D."/>
            <person name="Dai S."/>
            <person name="Zhou R."/>
        </authorList>
    </citation>
    <scope>NUCLEOTIDE SEQUENCE [LARGE SCALE GENOMIC DNA]</scope>
    <source>
        <strain evidence="1">BV-YZ2020</strain>
    </source>
</reference>
<proteinExistence type="predicted"/>
<name>A0ACB9PZH6_BAUVA</name>
<gene>
    <name evidence="1" type="ORF">L6164_002828</name>
</gene>
<dbReference type="EMBL" id="CM039427">
    <property type="protein sequence ID" value="KAI4353908.1"/>
    <property type="molecule type" value="Genomic_DNA"/>
</dbReference>
<comment type="caution">
    <text evidence="1">The sequence shown here is derived from an EMBL/GenBank/DDBJ whole genome shotgun (WGS) entry which is preliminary data.</text>
</comment>
<protein>
    <submittedName>
        <fullName evidence="1">Uncharacterized protein</fullName>
    </submittedName>
</protein>